<dbReference type="KEGG" id="glz:GLAREA_11074"/>
<gene>
    <name evidence="1" type="ORF">GLAREA_11074</name>
</gene>
<dbReference type="AlphaFoldDB" id="S3DCD6"/>
<accession>S3DCD6</accession>
<dbReference type="HOGENOM" id="CLU_2441039_0_0_1"/>
<reference evidence="1 2" key="1">
    <citation type="journal article" date="2013" name="BMC Genomics">
        <title>Genomics-driven discovery of the pneumocandin biosynthetic gene cluster in the fungus Glarea lozoyensis.</title>
        <authorList>
            <person name="Chen L."/>
            <person name="Yue Q."/>
            <person name="Zhang X."/>
            <person name="Xiang M."/>
            <person name="Wang C."/>
            <person name="Li S."/>
            <person name="Che Y."/>
            <person name="Ortiz-Lopez F.J."/>
            <person name="Bills G.F."/>
            <person name="Liu X."/>
            <person name="An Z."/>
        </authorList>
    </citation>
    <scope>NUCLEOTIDE SEQUENCE [LARGE SCALE GENOMIC DNA]</scope>
    <source>
        <strain evidence="2">ATCC 20868 / MF5171</strain>
    </source>
</reference>
<evidence type="ECO:0000313" key="2">
    <source>
        <dbReference type="Proteomes" id="UP000016922"/>
    </source>
</evidence>
<proteinExistence type="predicted"/>
<organism evidence="1 2">
    <name type="scientific">Glarea lozoyensis (strain ATCC 20868 / MF5171)</name>
    <dbReference type="NCBI Taxonomy" id="1116229"/>
    <lineage>
        <taxon>Eukaryota</taxon>
        <taxon>Fungi</taxon>
        <taxon>Dikarya</taxon>
        <taxon>Ascomycota</taxon>
        <taxon>Pezizomycotina</taxon>
        <taxon>Leotiomycetes</taxon>
        <taxon>Helotiales</taxon>
        <taxon>Helotiaceae</taxon>
        <taxon>Glarea</taxon>
    </lineage>
</organism>
<evidence type="ECO:0000313" key="1">
    <source>
        <dbReference type="EMBL" id="EPE35375.1"/>
    </source>
</evidence>
<keyword evidence="2" id="KW-1185">Reference proteome</keyword>
<protein>
    <submittedName>
        <fullName evidence="1">Uncharacterized protein</fullName>
    </submittedName>
</protein>
<name>S3DCD6_GLAL2</name>
<dbReference type="EMBL" id="KE145354">
    <property type="protein sequence ID" value="EPE35375.1"/>
    <property type="molecule type" value="Genomic_DNA"/>
</dbReference>
<dbReference type="Proteomes" id="UP000016922">
    <property type="component" value="Unassembled WGS sequence"/>
</dbReference>
<dbReference type="RefSeq" id="XP_008077454.1">
    <property type="nucleotide sequence ID" value="XM_008079263.1"/>
</dbReference>
<sequence>MPNDKREWESKKSETSEIMKSCGNVIVAYWTPRHKAVGLAYAWQSYCRLPYYGVTTACSQLQFEDSRREHWTQHENAVKCEVKMFALLKN</sequence>
<dbReference type="GeneID" id="19470116"/>